<gene>
    <name evidence="5" type="ORF">DC041_0007152</name>
</gene>
<reference evidence="5 6" key="1">
    <citation type="journal article" date="2019" name="PLoS Pathog.">
        <title>Genome sequence of the bovine parasite Schistosoma bovis Tanzania.</title>
        <authorList>
            <person name="Oey H."/>
            <person name="Zakrzewski M."/>
            <person name="Gobert G."/>
            <person name="Gravermann K."/>
            <person name="Stoye J."/>
            <person name="Jones M."/>
            <person name="Mcmanus D."/>
            <person name="Krause L."/>
        </authorList>
    </citation>
    <scope>NUCLEOTIDE SEQUENCE [LARGE SCALE GENOMIC DNA]</scope>
    <source>
        <strain evidence="5 6">TAN1997</strain>
    </source>
</reference>
<protein>
    <recommendedName>
        <fullName evidence="4">Carrier domain-containing protein</fullName>
    </recommendedName>
</protein>
<evidence type="ECO:0000313" key="5">
    <source>
        <dbReference type="EMBL" id="RTG90445.1"/>
    </source>
</evidence>
<dbReference type="AlphaFoldDB" id="A0A430QRW8"/>
<evidence type="ECO:0000256" key="1">
    <source>
        <dbReference type="ARBA" id="ARBA00022450"/>
    </source>
</evidence>
<dbReference type="InterPro" id="IPR009081">
    <property type="entry name" value="PP-bd_ACP"/>
</dbReference>
<proteinExistence type="predicted"/>
<evidence type="ECO:0000256" key="2">
    <source>
        <dbReference type="ARBA" id="ARBA00022553"/>
    </source>
</evidence>
<dbReference type="Gene3D" id="3.30.300.30">
    <property type="match status" value="1"/>
</dbReference>
<evidence type="ECO:0000256" key="3">
    <source>
        <dbReference type="SAM" id="MobiDB-lite"/>
    </source>
</evidence>
<dbReference type="Gene3D" id="3.40.50.12780">
    <property type="entry name" value="N-terminal domain of ligase-like"/>
    <property type="match status" value="1"/>
</dbReference>
<feature type="region of interest" description="Disordered" evidence="3">
    <location>
        <begin position="575"/>
        <end position="596"/>
    </location>
</feature>
<keyword evidence="1" id="KW-0596">Phosphopantetheine</keyword>
<dbReference type="Pfam" id="PF00550">
    <property type="entry name" value="PP-binding"/>
    <property type="match status" value="1"/>
</dbReference>
<organism evidence="5 6">
    <name type="scientific">Schistosoma bovis</name>
    <name type="common">Blood fluke</name>
    <dbReference type="NCBI Taxonomy" id="6184"/>
    <lineage>
        <taxon>Eukaryota</taxon>
        <taxon>Metazoa</taxon>
        <taxon>Spiralia</taxon>
        <taxon>Lophotrochozoa</taxon>
        <taxon>Platyhelminthes</taxon>
        <taxon>Trematoda</taxon>
        <taxon>Digenea</taxon>
        <taxon>Strigeidida</taxon>
        <taxon>Schistosomatoidea</taxon>
        <taxon>Schistosomatidae</taxon>
        <taxon>Schistosoma</taxon>
    </lineage>
</organism>
<accession>A0A430QRW8</accession>
<comment type="caution">
    <text evidence="5">The sequence shown here is derived from an EMBL/GenBank/DDBJ whole genome shotgun (WGS) entry which is preliminary data.</text>
</comment>
<sequence>MPQSTVQLKSPLLHTLLENLTQSSICTSTAIWHVPNPVNFICQYNDNSFDNKNNLSTDISTNNHNCLNKNLQKYEEKQQITNDYEQQLQWSNEEIHSNQESNEIYTMTFLKLNNAANRVAMNLANYLERKWSSITNKINRTQLNQHSSSIDQPIEFRNQSDTVIALFMPPGIDRIVVQVLSKKLSSLKKIFIHLYYKMLEHKKEEEIIIHIACMKLHLAYMPLDRNVPAGRISQILNKLKPILILIAKDYYDYIYDDKINKNYHDNITSSIDNNNNDNNKSILLKKFSFNDFIIGNLNELKITFQSFDVKIYEYIKLMKLSKYYSRSDIYTASIPIRFYSFIFSTNSCPKPVKLRTTQMFNRLEWQWDSTSDMDLPNFENATCNSNVSVRRIGLAKTAWGFVDAFTELFSCLLAGIPVVVPGGSACPSEKSVTDVQQLINLTKHFKISHITTVPTQMNLWLKQLRLKPKEIVTSHLSSLRTVIVSGDIVHPKMACEFFQLFKNPEMRLINLYGTTEVAGDVTGLVFRSEIDVMKHTKVVPYGLERENNESGKPVLSVGTAIQGTAIFIVQNDDDDDHLRHEKDDENQPDKWSNPSLSIIGSVDRKPNWDKFPFKLLPKGHVGHVCILGQQVSDSASSCQRIEALPEDLDCVDTNKCKSDVESCENNSSKEISVFMPGDLGFIDPQTNHLYICGRTNELIKINGIRFHANDIDNLFIELKKNWKAKNMIGCTREELLVNKVSETVTLTIQTVHGRDLKLVCFYVLHMNENRNTMNIEPKENHDKLEDLPKQDDFIAVFSHYLPPYLSPTFINIDHIPLMRTSGKVDKEYLRQYYYSKHYCEISEITKVLQPGWVNDPVKHMTENNNSTSDQSFGKGSRDFKLSRDRERARKVLAEVLGIRGPNGDVIPGRPKDDEDFYLLGGDSLLTVLATEQLRQLGFNVNLDVFTKTGKIGSILTNLQNTESDFLKPQEPFTSDPWTVNKISMNKILKKSHTCNLINRIPLVEDECCLSPTICPQGSYEIFIEQWNDGNFSVTERHEIVDVLVNAFIEKDRLSHALKLDRTDLTEAIEVFLNAHKSNPGIVLTARYYYENPYEHTFVKNKLVGVIISLPAKHVPLLHQTPKLALIQQFFDECSNEDQFEDISMDNLLATQMVAITSQSPYSKSKYLQYMLSNWKKISLKLLTRLERDLLRIAAKQGYLGVITFNTNEVTEEVCSQLGYKVIQTTMLKSFMNKENLLLLPQYERIRCSYMIKELIPSPKRNMN</sequence>
<dbReference type="InterPro" id="IPR045851">
    <property type="entry name" value="AMP-bd_C_sf"/>
</dbReference>
<dbReference type="Pfam" id="PF00501">
    <property type="entry name" value="AMP-binding"/>
    <property type="match status" value="1"/>
</dbReference>
<dbReference type="PROSITE" id="PS00012">
    <property type="entry name" value="PHOSPHOPANTETHEINE"/>
    <property type="match status" value="1"/>
</dbReference>
<evidence type="ECO:0000259" key="4">
    <source>
        <dbReference type="PROSITE" id="PS50075"/>
    </source>
</evidence>
<dbReference type="STRING" id="6184.A0A430QRW8"/>
<dbReference type="Gene3D" id="3.40.630.30">
    <property type="match status" value="1"/>
</dbReference>
<dbReference type="Proteomes" id="UP000290809">
    <property type="component" value="Unassembled WGS sequence"/>
</dbReference>
<dbReference type="InterPro" id="IPR006162">
    <property type="entry name" value="Ppantetheine_attach_site"/>
</dbReference>
<evidence type="ECO:0000313" key="6">
    <source>
        <dbReference type="Proteomes" id="UP000290809"/>
    </source>
</evidence>
<dbReference type="InterPro" id="IPR000873">
    <property type="entry name" value="AMP-dep_synth/lig_dom"/>
</dbReference>
<keyword evidence="2" id="KW-0597">Phosphoprotein</keyword>
<dbReference type="PANTHER" id="PTHR44845:SF6">
    <property type="entry name" value="BETA-ALANINE-ACTIVATING ENZYME"/>
    <property type="match status" value="1"/>
</dbReference>
<dbReference type="SUPFAM" id="SSF56801">
    <property type="entry name" value="Acetyl-CoA synthetase-like"/>
    <property type="match status" value="1"/>
</dbReference>
<dbReference type="InterPro" id="IPR042099">
    <property type="entry name" value="ANL_N_sf"/>
</dbReference>
<feature type="compositionally biased region" description="Basic and acidic residues" evidence="3">
    <location>
        <begin position="576"/>
        <end position="588"/>
    </location>
</feature>
<dbReference type="PROSITE" id="PS50075">
    <property type="entry name" value="CARRIER"/>
    <property type="match status" value="1"/>
</dbReference>
<keyword evidence="6" id="KW-1185">Reference proteome</keyword>
<dbReference type="EMBL" id="QMKO01001444">
    <property type="protein sequence ID" value="RTG90445.1"/>
    <property type="molecule type" value="Genomic_DNA"/>
</dbReference>
<name>A0A430QRW8_SCHBO</name>
<dbReference type="PANTHER" id="PTHR44845">
    <property type="entry name" value="CARRIER DOMAIN-CONTAINING PROTEIN"/>
    <property type="match status" value="1"/>
</dbReference>
<feature type="domain" description="Carrier" evidence="4">
    <location>
        <begin position="882"/>
        <end position="962"/>
    </location>
</feature>